<gene>
    <name evidence="2" type="ORF">KVV02_004924</name>
</gene>
<evidence type="ECO:0000313" key="2">
    <source>
        <dbReference type="EMBL" id="KAG9320305.1"/>
    </source>
</evidence>
<dbReference type="Proteomes" id="UP000717515">
    <property type="component" value="Unassembled WGS sequence"/>
</dbReference>
<dbReference type="InterPro" id="IPR011333">
    <property type="entry name" value="SKP1/BTB/POZ_sf"/>
</dbReference>
<reference evidence="2" key="1">
    <citation type="submission" date="2021-07" db="EMBL/GenBank/DDBJ databases">
        <title>Draft genome of Mortierella alpina, strain LL118, isolated from an aspen leaf litter sample.</title>
        <authorList>
            <person name="Yang S."/>
            <person name="Vinatzer B.A."/>
        </authorList>
    </citation>
    <scope>NUCLEOTIDE SEQUENCE</scope>
    <source>
        <strain evidence="2">LL118</strain>
    </source>
</reference>
<evidence type="ECO:0000313" key="3">
    <source>
        <dbReference type="Proteomes" id="UP000717515"/>
    </source>
</evidence>
<sequence>MAEYSNSEHKDTERVRGPYDPPGRNEPPPFLPNLHHRDLPQYHQDPSHPVSQNVLPRPVPPGTPLPTHIPTYPVGDGHHEAPQFQQHQPLQNSRSEAISAAAGTSGSFMISSQSAHNRTQDMHDLERHRQLYLQHMQQAQRHMEQQAVGPNSVANQRVVHYQQQQQQQQQILQVASYLTESAGAARPPASHPSRHTAPSSRRLIGAPLPSTRASPIPPHGRGEPPYPPPALWRAHHQRQFSAASDPAPAPQRTPSTQKRVPSAPQTQTQASQQSGQRAENIASMRVSHPPESAPSNPVPEAAAGRRESIPVPDMPVLSEPVILPPIAPISVLHPPPSIHNCQDDDVAMEEGEDPIEVTLNIDIPKTPHSPGTEGMPRMTVLSVNPSWHCVFIETAQQERIRTSIKIQFCPSPASQTQSDHRNKVRRLQSLQVIGYGSRQVELTRRICGAQLLRQGGITVHLDPSAINYNGASYGFALSITSFATGTLCRGAGIGTRPDEPLPLARQRNSAYCRRNLKEMYYDMESKDVAIALQSAPEDAAFYAHSVVLESYGHFRTLLINSAQVSAPPGRFGNTNGADGSSSHGLVIDEDGFAQPLHRHAPQHAQPPYHPGEHGRPRPVNRARTRLALGGVSPKVLDAILYYMYMGHVPIVTAPAIEPRTQDDVERGMQAESNAGLTSAAATAGAPDPISRTTADSAAVPSISPSSSPLRSRSPTPPGPSAVRDVEDVSSPATPGNQPEEGGELSWREMYEAASQFQLQGLMHLSKLVLVSRLDTDLAVRELFEWAYRHWALVPSYVNFLIEETDPALLRTDIETMELDADATEGKSSMWPYREECPRFNDIMVVFLQMLNERTGTRTLV</sequence>
<feature type="compositionally biased region" description="Low complexity" evidence="1">
    <location>
        <begin position="700"/>
        <end position="713"/>
    </location>
</feature>
<feature type="region of interest" description="Disordered" evidence="1">
    <location>
        <begin position="599"/>
        <end position="618"/>
    </location>
</feature>
<feature type="region of interest" description="Disordered" evidence="1">
    <location>
        <begin position="1"/>
        <end position="98"/>
    </location>
</feature>
<evidence type="ECO:0000256" key="1">
    <source>
        <dbReference type="SAM" id="MobiDB-lite"/>
    </source>
</evidence>
<feature type="compositionally biased region" description="Low complexity" evidence="1">
    <location>
        <begin position="261"/>
        <end position="274"/>
    </location>
</feature>
<dbReference type="EMBL" id="JAIFTL010000304">
    <property type="protein sequence ID" value="KAG9320305.1"/>
    <property type="molecule type" value="Genomic_DNA"/>
</dbReference>
<evidence type="ECO:0008006" key="4">
    <source>
        <dbReference type="Google" id="ProtNLM"/>
    </source>
</evidence>
<proteinExistence type="predicted"/>
<name>A0A9P8CZK1_MORAP</name>
<feature type="compositionally biased region" description="Low complexity" evidence="1">
    <location>
        <begin position="674"/>
        <end position="685"/>
    </location>
</feature>
<protein>
    <recommendedName>
        <fullName evidence="4">BTB domain-containing protein</fullName>
    </recommendedName>
</protein>
<feature type="region of interest" description="Disordered" evidence="1">
    <location>
        <begin position="182"/>
        <end position="306"/>
    </location>
</feature>
<feature type="region of interest" description="Disordered" evidence="1">
    <location>
        <begin position="673"/>
        <end position="742"/>
    </location>
</feature>
<comment type="caution">
    <text evidence="2">The sequence shown here is derived from an EMBL/GenBank/DDBJ whole genome shotgun (WGS) entry which is preliminary data.</text>
</comment>
<feature type="compositionally biased region" description="Polar residues" evidence="1">
    <location>
        <begin position="83"/>
        <end position="98"/>
    </location>
</feature>
<feature type="compositionally biased region" description="Pro residues" evidence="1">
    <location>
        <begin position="19"/>
        <end position="31"/>
    </location>
</feature>
<organism evidence="2 3">
    <name type="scientific">Mortierella alpina</name>
    <name type="common">Oleaginous fungus</name>
    <name type="synonym">Mortierella renispora</name>
    <dbReference type="NCBI Taxonomy" id="64518"/>
    <lineage>
        <taxon>Eukaryota</taxon>
        <taxon>Fungi</taxon>
        <taxon>Fungi incertae sedis</taxon>
        <taxon>Mucoromycota</taxon>
        <taxon>Mortierellomycotina</taxon>
        <taxon>Mortierellomycetes</taxon>
        <taxon>Mortierellales</taxon>
        <taxon>Mortierellaceae</taxon>
        <taxon>Mortierella</taxon>
    </lineage>
</organism>
<dbReference type="AlphaFoldDB" id="A0A9P8CZK1"/>
<accession>A0A9P8CZK1</accession>
<feature type="compositionally biased region" description="Basic and acidic residues" evidence="1">
    <location>
        <begin position="1"/>
        <end position="17"/>
    </location>
</feature>
<dbReference type="Gene3D" id="3.30.710.10">
    <property type="entry name" value="Potassium Channel Kv1.1, Chain A"/>
    <property type="match status" value="1"/>
</dbReference>